<dbReference type="EMBL" id="JADCNL010000013">
    <property type="protein sequence ID" value="KAG0454759.1"/>
    <property type="molecule type" value="Genomic_DNA"/>
</dbReference>
<feature type="compositionally biased region" description="Basic and acidic residues" evidence="1">
    <location>
        <begin position="1"/>
        <end position="34"/>
    </location>
</feature>
<feature type="region of interest" description="Disordered" evidence="1">
    <location>
        <begin position="1"/>
        <end position="43"/>
    </location>
</feature>
<evidence type="ECO:0000256" key="1">
    <source>
        <dbReference type="SAM" id="MobiDB-lite"/>
    </source>
</evidence>
<keyword evidence="3" id="KW-1185">Reference proteome</keyword>
<dbReference type="AlphaFoldDB" id="A0A835PK61"/>
<comment type="caution">
    <text evidence="2">The sequence shown here is derived from an EMBL/GenBank/DDBJ whole genome shotgun (WGS) entry which is preliminary data.</text>
</comment>
<name>A0A835PK61_VANPL</name>
<organism evidence="2 3">
    <name type="scientific">Vanilla planifolia</name>
    <name type="common">Vanilla</name>
    <dbReference type="NCBI Taxonomy" id="51239"/>
    <lineage>
        <taxon>Eukaryota</taxon>
        <taxon>Viridiplantae</taxon>
        <taxon>Streptophyta</taxon>
        <taxon>Embryophyta</taxon>
        <taxon>Tracheophyta</taxon>
        <taxon>Spermatophyta</taxon>
        <taxon>Magnoliopsida</taxon>
        <taxon>Liliopsida</taxon>
        <taxon>Asparagales</taxon>
        <taxon>Orchidaceae</taxon>
        <taxon>Vanilloideae</taxon>
        <taxon>Vanilleae</taxon>
        <taxon>Vanilla</taxon>
    </lineage>
</organism>
<protein>
    <submittedName>
        <fullName evidence="2">Uncharacterized protein</fullName>
    </submittedName>
</protein>
<dbReference type="Proteomes" id="UP000636800">
    <property type="component" value="Chromosome 13"/>
</dbReference>
<reference evidence="2 3" key="1">
    <citation type="journal article" date="2020" name="Nat. Food">
        <title>A phased Vanilla planifolia genome enables genetic improvement of flavour and production.</title>
        <authorList>
            <person name="Hasing T."/>
            <person name="Tang H."/>
            <person name="Brym M."/>
            <person name="Khazi F."/>
            <person name="Huang T."/>
            <person name="Chambers A.H."/>
        </authorList>
    </citation>
    <scope>NUCLEOTIDE SEQUENCE [LARGE SCALE GENOMIC DNA]</scope>
    <source>
        <tissue evidence="2">Leaf</tissue>
    </source>
</reference>
<gene>
    <name evidence="2" type="ORF">HPP92_024051</name>
</gene>
<evidence type="ECO:0000313" key="3">
    <source>
        <dbReference type="Proteomes" id="UP000636800"/>
    </source>
</evidence>
<sequence>MAHRETTREKEMNLKEKETEGETGEKVSTYDRHSSTRSATQLGGDNVTGSVSWVTKASKLIQQYPFGSFRYEWSFLEVLTNKATEVNEGKPLPLLQKAAIGLTAGAIGIMKRHREANSGFATIKVMCKISLDCMIVVLRSSDRPQGRCSNDIILHGNSLRESRRLLD</sequence>
<accession>A0A835PK61</accession>
<dbReference type="OrthoDB" id="622408at2759"/>
<proteinExistence type="predicted"/>
<evidence type="ECO:0000313" key="2">
    <source>
        <dbReference type="EMBL" id="KAG0454759.1"/>
    </source>
</evidence>